<keyword evidence="1" id="KW-0472">Membrane</keyword>
<proteinExistence type="predicted"/>
<keyword evidence="1" id="KW-0812">Transmembrane</keyword>
<feature type="transmembrane region" description="Helical" evidence="1">
    <location>
        <begin position="87"/>
        <end position="110"/>
    </location>
</feature>
<name>A0A2H0WPH9_9BACT</name>
<keyword evidence="1" id="KW-1133">Transmembrane helix</keyword>
<accession>A0A2H0WPH9</accession>
<gene>
    <name evidence="2" type="ORF">COT65_02060</name>
</gene>
<dbReference type="Proteomes" id="UP000230033">
    <property type="component" value="Unassembled WGS sequence"/>
</dbReference>
<protein>
    <submittedName>
        <fullName evidence="2">Uncharacterized protein</fullName>
    </submittedName>
</protein>
<feature type="transmembrane region" description="Helical" evidence="1">
    <location>
        <begin position="131"/>
        <end position="151"/>
    </location>
</feature>
<comment type="caution">
    <text evidence="2">The sequence shown here is derived from an EMBL/GenBank/DDBJ whole genome shotgun (WGS) entry which is preliminary data.</text>
</comment>
<sequence length="153" mass="16864">MLETPHAILGATIAAKIPNPLVALPLALLSHLLLDQIPHWNPDLGGEVRKYGHISSRSNLIILADVVLSLGFGFWIASQALPNLEKALVIILASFMAVVLDVIEGFHFFLGVDQPLLKRLISFQHKHQKRVLFLPGVLTQIAVILLSLYILRS</sequence>
<evidence type="ECO:0000313" key="3">
    <source>
        <dbReference type="Proteomes" id="UP000230033"/>
    </source>
</evidence>
<feature type="transmembrane region" description="Helical" evidence="1">
    <location>
        <begin position="60"/>
        <end position="81"/>
    </location>
</feature>
<evidence type="ECO:0000313" key="2">
    <source>
        <dbReference type="EMBL" id="PIS13858.1"/>
    </source>
</evidence>
<reference evidence="3" key="1">
    <citation type="submission" date="2017-09" db="EMBL/GenBank/DDBJ databases">
        <title>Depth-based differentiation of microbial function through sediment-hosted aquifers and enrichment of novel symbionts in the deep terrestrial subsurface.</title>
        <authorList>
            <person name="Probst A.J."/>
            <person name="Ladd B."/>
            <person name="Jarett J.K."/>
            <person name="Geller-Mcgrath D.E."/>
            <person name="Sieber C.M.K."/>
            <person name="Emerson J.B."/>
            <person name="Anantharaman K."/>
            <person name="Thomas B.C."/>
            <person name="Malmstrom R."/>
            <person name="Stieglmeier M."/>
            <person name="Klingl A."/>
            <person name="Woyke T."/>
            <person name="Ryan C.M."/>
            <person name="Banfield J.F."/>
        </authorList>
    </citation>
    <scope>NUCLEOTIDE SEQUENCE [LARGE SCALE GENOMIC DNA]</scope>
</reference>
<organism evidence="2 3">
    <name type="scientific">Candidatus Shapirobacteria bacterium CG09_land_8_20_14_0_10_47_13</name>
    <dbReference type="NCBI Taxonomy" id="1974481"/>
    <lineage>
        <taxon>Bacteria</taxon>
        <taxon>Candidatus Shapironibacteriota</taxon>
    </lineage>
</organism>
<dbReference type="EMBL" id="PEZJ01000025">
    <property type="protein sequence ID" value="PIS13858.1"/>
    <property type="molecule type" value="Genomic_DNA"/>
</dbReference>
<dbReference type="AlphaFoldDB" id="A0A2H0WPH9"/>
<evidence type="ECO:0000256" key="1">
    <source>
        <dbReference type="SAM" id="Phobius"/>
    </source>
</evidence>